<accession>A0ACD3ZR51</accession>
<name>A0ACD3ZR51_FUSSC</name>
<dbReference type="Proteomes" id="UP000830768">
    <property type="component" value="Chromosome 13"/>
</dbReference>
<organism evidence="1 2">
    <name type="scientific">Fusarium solani subsp. cucurbitae</name>
    <name type="common">Neocosmosporum cucurbitae</name>
    <dbReference type="NCBI Taxonomy" id="2747967"/>
    <lineage>
        <taxon>Eukaryota</taxon>
        <taxon>Fungi</taxon>
        <taxon>Dikarya</taxon>
        <taxon>Ascomycota</taxon>
        <taxon>Pezizomycotina</taxon>
        <taxon>Sordariomycetes</taxon>
        <taxon>Hypocreomycetidae</taxon>
        <taxon>Hypocreales</taxon>
        <taxon>Nectriaceae</taxon>
        <taxon>Fusarium</taxon>
        <taxon>Fusarium solani species complex</taxon>
    </lineage>
</organism>
<reference evidence="1" key="1">
    <citation type="submission" date="2021-11" db="EMBL/GenBank/DDBJ databases">
        <title>Fusarium solani-melongenae Genome sequencing and assembly.</title>
        <authorList>
            <person name="Xie S."/>
            <person name="Huang L."/>
            <person name="Zhang X."/>
        </authorList>
    </citation>
    <scope>NUCLEOTIDE SEQUENCE</scope>
    <source>
        <strain evidence="1">CRI 24-3</strain>
    </source>
</reference>
<dbReference type="EMBL" id="CP090041">
    <property type="protein sequence ID" value="UPL03677.1"/>
    <property type="molecule type" value="Genomic_DNA"/>
</dbReference>
<gene>
    <name evidence="1" type="ORF">LCI18_014611</name>
</gene>
<proteinExistence type="predicted"/>
<sequence length="688" mass="74130">MNFSGLLLYLLSISVSLLHVHALSIARSPIRHASLIQDLHFSQSPKSLDASSSFQVEFTISKEQQRIQLNLQPSRNVISRLTDVRHVGPDGTSGLSNTLIGRGSPLLYKGDAFISDVEKQTWRKVGWSRIMVRSRNGRYLLEGVFNLDGDYHHISPSSNLRSKQFKLDGKLPATDAPYMVVWKESDNVEQDGGIFQRSLSNASICGTQSLDRRSFSLDLDDRDQKRDTPRYGFVERVRRQNGIGQIDPVDVIGDTSGCPSTRRVAMIGIATDCSYTAEFDSLEDARENIISQINIASQVYEDAFNISLAIRNLTISDSSCPSTSSTTTAWNLPCSSNADISRRLSLFSEWRSQFRDENAAWSLMSACESGSTVGMAWIGNICSRGGRSWRGGSSVASANVVIRTAAEWQVFAHELAHNFGASHDCTSETCSGDSPVEGCCPLSRSTCDASGQYIMNPRSGRELRQFSPCTIGTICTAIGDDLIDTSCLVDEDDAPDINESQCGNGIVEPGEACDCGGEEGCPENSCCNPSTCQLQSGAACDPATDACCTDQCQVASSGQVCRESTGSCDPEETCDGESSRCPEDERDDSCGDDNGGGGGSGGRGGGSGGGSGRSWFDENRTVVIAVAASVGGVIVALILGCFIASCVRKRRRRVGNRLQKNNPFDANNPPPVAMGEAPAMPRMVHRYM</sequence>
<keyword evidence="2" id="KW-1185">Reference proteome</keyword>
<protein>
    <submittedName>
        <fullName evidence="1">Uncharacterized protein</fullName>
    </submittedName>
</protein>
<evidence type="ECO:0000313" key="1">
    <source>
        <dbReference type="EMBL" id="UPL03677.1"/>
    </source>
</evidence>
<evidence type="ECO:0000313" key="2">
    <source>
        <dbReference type="Proteomes" id="UP000830768"/>
    </source>
</evidence>